<protein>
    <submittedName>
        <fullName evidence="1">Uncharacterized protein</fullName>
    </submittedName>
</protein>
<reference evidence="1" key="1">
    <citation type="journal article" date="2020" name="Nature">
        <title>Giant virus diversity and host interactions through global metagenomics.</title>
        <authorList>
            <person name="Schulz F."/>
            <person name="Roux S."/>
            <person name="Paez-Espino D."/>
            <person name="Jungbluth S."/>
            <person name="Walsh D.A."/>
            <person name="Denef V.J."/>
            <person name="McMahon K.D."/>
            <person name="Konstantinidis K.T."/>
            <person name="Eloe-Fadrosh E.A."/>
            <person name="Kyrpides N.C."/>
            <person name="Woyke T."/>
        </authorList>
    </citation>
    <scope>NUCLEOTIDE SEQUENCE</scope>
    <source>
        <strain evidence="1">GVMAG-S-ERX556106-38</strain>
    </source>
</reference>
<accession>A0A6C0FGQ0</accession>
<proteinExistence type="predicted"/>
<organism evidence="1">
    <name type="scientific">viral metagenome</name>
    <dbReference type="NCBI Taxonomy" id="1070528"/>
    <lineage>
        <taxon>unclassified sequences</taxon>
        <taxon>metagenomes</taxon>
        <taxon>organismal metagenomes</taxon>
    </lineage>
</organism>
<dbReference type="AlphaFoldDB" id="A0A6C0FGQ0"/>
<dbReference type="EMBL" id="MN738835">
    <property type="protein sequence ID" value="QHT38870.1"/>
    <property type="molecule type" value="Genomic_DNA"/>
</dbReference>
<name>A0A6C0FGQ0_9ZZZZ</name>
<evidence type="ECO:0000313" key="1">
    <source>
        <dbReference type="EMBL" id="QHT38870.1"/>
    </source>
</evidence>
<sequence length="252" mass="30322">MSCHLTTFLQEYENEIIERRREKYMTGEYVPVPLRGDTNKLTLGDLYFITYNFPDLTTKEERDIINVWYDLANKNKRGRSYYFFIEASHTNQLNDIDEASLRQFSYNHISNEDYGYAELNGDRVVYCLQIKSRVLRSQPIVDIHEEFLSLLEYADKVLYQTQSSKEMSQRVRFKEYSPPINLFELFELADKVWRLYHNKRELYLYKQTLFNILPKDLSLFPYVLDNILAFLIDDEQFVRSNNRIINEIKKSF</sequence>